<keyword evidence="2" id="KW-0175">Coiled coil</keyword>
<evidence type="ECO:0000259" key="4">
    <source>
        <dbReference type="Pfam" id="PF01551"/>
    </source>
</evidence>
<name>A0A1F5AYR6_9BACT</name>
<evidence type="ECO:0000256" key="3">
    <source>
        <dbReference type="SAM" id="SignalP"/>
    </source>
</evidence>
<dbReference type="PANTHER" id="PTHR21666">
    <property type="entry name" value="PEPTIDASE-RELATED"/>
    <property type="match status" value="1"/>
</dbReference>
<dbReference type="SUPFAM" id="SSF51261">
    <property type="entry name" value="Duplicated hybrid motif"/>
    <property type="match status" value="1"/>
</dbReference>
<evidence type="ECO:0000313" key="5">
    <source>
        <dbReference type="EMBL" id="OGD23516.1"/>
    </source>
</evidence>
<keyword evidence="1 3" id="KW-0732">Signal</keyword>
<dbReference type="InterPro" id="IPR016047">
    <property type="entry name" value="M23ase_b-sheet_dom"/>
</dbReference>
<organism evidence="5 6">
    <name type="scientific">Candidatus Azambacteria bacterium RBG_16_47_10</name>
    <dbReference type="NCBI Taxonomy" id="1797292"/>
    <lineage>
        <taxon>Bacteria</taxon>
        <taxon>Candidatus Azamiibacteriota</taxon>
    </lineage>
</organism>
<dbReference type="AlphaFoldDB" id="A0A1F5AYR6"/>
<dbReference type="Gene3D" id="6.10.250.3150">
    <property type="match status" value="1"/>
</dbReference>
<comment type="caution">
    <text evidence="5">The sequence shown here is derived from an EMBL/GenBank/DDBJ whole genome shotgun (WGS) entry which is preliminary data.</text>
</comment>
<dbReference type="Gene3D" id="2.70.70.10">
    <property type="entry name" value="Glucose Permease (Domain IIA)"/>
    <property type="match status" value="1"/>
</dbReference>
<sequence>MLKKLYQYCFYTFLVGLVFFALVPSPSHASIIDDLKKQIADKESEIQELQKKNAEYQAQLDQTKETGTSLRGEIAKINKEITTLTISLTKTQERIYETGIRIEELKEQITVKGEEIERAKAQIAHTLRLISMNDEKNVLAVVLAGGSFSDIFSQQQYLIGLQREIEKNITDLKTFKDELTLFKQSQEKEKSGLNDLHNEYENQREIVNDQKAGKQTLLVQTNNKEKEYQRLLADIAKKSANIEKEINTLEAKMRLAIDKEKLTAGVGLLRWPIDNPRITQGYGKPNWKAAYDFHNGIDIGAPTGTPIKAALSGRVIGVGDNGRYAYGKWVAIDHGDKSITTLYGHMSLQKVKVGQEVATGDLIGYVGSTGYSTGPHLHFTIFASSTYSLLKSASVPGLLIPVGGTVNPADYLL</sequence>
<protein>
    <recommendedName>
        <fullName evidence="4">M23ase beta-sheet core domain-containing protein</fullName>
    </recommendedName>
</protein>
<evidence type="ECO:0000256" key="2">
    <source>
        <dbReference type="SAM" id="Coils"/>
    </source>
</evidence>
<evidence type="ECO:0000256" key="1">
    <source>
        <dbReference type="ARBA" id="ARBA00022729"/>
    </source>
</evidence>
<feature type="coiled-coil region" evidence="2">
    <location>
        <begin position="232"/>
        <end position="259"/>
    </location>
</feature>
<accession>A0A1F5AYR6</accession>
<dbReference type="GO" id="GO:0004222">
    <property type="term" value="F:metalloendopeptidase activity"/>
    <property type="evidence" value="ECO:0007669"/>
    <property type="project" value="TreeGrafter"/>
</dbReference>
<dbReference type="PANTHER" id="PTHR21666:SF289">
    <property type="entry name" value="L-ALA--D-GLU ENDOPEPTIDASE"/>
    <property type="match status" value="1"/>
</dbReference>
<dbReference type="Proteomes" id="UP000176639">
    <property type="component" value="Unassembled WGS sequence"/>
</dbReference>
<feature type="signal peptide" evidence="3">
    <location>
        <begin position="1"/>
        <end position="29"/>
    </location>
</feature>
<dbReference type="EMBL" id="MEYI01000037">
    <property type="protein sequence ID" value="OGD23516.1"/>
    <property type="molecule type" value="Genomic_DNA"/>
</dbReference>
<proteinExistence type="predicted"/>
<evidence type="ECO:0000313" key="6">
    <source>
        <dbReference type="Proteomes" id="UP000176639"/>
    </source>
</evidence>
<dbReference type="Pfam" id="PF01551">
    <property type="entry name" value="Peptidase_M23"/>
    <property type="match status" value="1"/>
</dbReference>
<feature type="coiled-coil region" evidence="2">
    <location>
        <begin position="32"/>
        <end position="66"/>
    </location>
</feature>
<reference evidence="5 6" key="1">
    <citation type="journal article" date="2016" name="Nat. Commun.">
        <title>Thousands of microbial genomes shed light on interconnected biogeochemical processes in an aquifer system.</title>
        <authorList>
            <person name="Anantharaman K."/>
            <person name="Brown C.T."/>
            <person name="Hug L.A."/>
            <person name="Sharon I."/>
            <person name="Castelle C.J."/>
            <person name="Probst A.J."/>
            <person name="Thomas B.C."/>
            <person name="Singh A."/>
            <person name="Wilkins M.J."/>
            <person name="Karaoz U."/>
            <person name="Brodie E.L."/>
            <person name="Williams K.H."/>
            <person name="Hubbard S.S."/>
            <person name="Banfield J.F."/>
        </authorList>
    </citation>
    <scope>NUCLEOTIDE SEQUENCE [LARGE SCALE GENOMIC DNA]</scope>
</reference>
<dbReference type="InterPro" id="IPR050570">
    <property type="entry name" value="Cell_wall_metabolism_enzyme"/>
</dbReference>
<gene>
    <name evidence="5" type="ORF">A2Z10_03430</name>
</gene>
<feature type="chain" id="PRO_5009517324" description="M23ase beta-sheet core domain-containing protein" evidence="3">
    <location>
        <begin position="30"/>
        <end position="413"/>
    </location>
</feature>
<feature type="domain" description="M23ase beta-sheet core" evidence="4">
    <location>
        <begin position="293"/>
        <end position="383"/>
    </location>
</feature>
<dbReference type="InterPro" id="IPR011055">
    <property type="entry name" value="Dup_hybrid_motif"/>
</dbReference>
<dbReference type="CDD" id="cd12797">
    <property type="entry name" value="M23_peptidase"/>
    <property type="match status" value="1"/>
</dbReference>